<evidence type="ECO:0000256" key="8">
    <source>
        <dbReference type="ARBA" id="ARBA00022777"/>
    </source>
</evidence>
<comment type="catalytic activity">
    <reaction evidence="11">
        <text>5-diphospho-1D-myo-inositol 1,2,3,4,6-pentakisphosphate + ATP + H(+) = 1,5-bis(diphospho)-1D-myo-inositol 2,3,4,6-tetrakisphosphate + ADP</text>
        <dbReference type="Rhea" id="RHEA:10276"/>
        <dbReference type="ChEBI" id="CHEBI:15378"/>
        <dbReference type="ChEBI" id="CHEBI:30616"/>
        <dbReference type="ChEBI" id="CHEBI:58628"/>
        <dbReference type="ChEBI" id="CHEBI:77983"/>
        <dbReference type="ChEBI" id="CHEBI:456216"/>
        <dbReference type="EC" id="2.7.4.24"/>
    </reaction>
    <physiologicalReaction direction="left-to-right" evidence="11">
        <dbReference type="Rhea" id="RHEA:10277"/>
    </physiologicalReaction>
</comment>
<dbReference type="Gene3D" id="3.40.50.11950">
    <property type="match status" value="1"/>
</dbReference>
<evidence type="ECO:0000256" key="14">
    <source>
        <dbReference type="RuleBase" id="RU365032"/>
    </source>
</evidence>
<feature type="compositionally biased region" description="Low complexity" evidence="16">
    <location>
        <begin position="1"/>
        <end position="29"/>
    </location>
</feature>
<feature type="region of interest" description="Disordered" evidence="16">
    <location>
        <begin position="1169"/>
        <end position="1227"/>
    </location>
</feature>
<dbReference type="Proteomes" id="UP000308133">
    <property type="component" value="Unassembled WGS sequence"/>
</dbReference>
<dbReference type="FunFam" id="3.40.50.11950:FF:000002">
    <property type="entry name" value="Inositol hexakisphosphate and diphosphoinositol-pentakisphosphate kinase"/>
    <property type="match status" value="1"/>
</dbReference>
<dbReference type="GO" id="GO:0005829">
    <property type="term" value="C:cytosol"/>
    <property type="evidence" value="ECO:0007669"/>
    <property type="project" value="TreeGrafter"/>
</dbReference>
<dbReference type="GO" id="GO:0033857">
    <property type="term" value="F:5-diphosphoinositol pentakisphosphate 1-kinase activity"/>
    <property type="evidence" value="ECO:0007669"/>
    <property type="project" value="TreeGrafter"/>
</dbReference>
<dbReference type="GO" id="GO:0006020">
    <property type="term" value="P:inositol metabolic process"/>
    <property type="evidence" value="ECO:0007669"/>
    <property type="project" value="TreeGrafter"/>
</dbReference>
<feature type="region of interest" description="Disordered" evidence="16">
    <location>
        <begin position="641"/>
        <end position="706"/>
    </location>
</feature>
<feature type="compositionally biased region" description="Basic and acidic residues" evidence="16">
    <location>
        <begin position="1482"/>
        <end position="1492"/>
    </location>
</feature>
<evidence type="ECO:0000256" key="6">
    <source>
        <dbReference type="ARBA" id="ARBA00022679"/>
    </source>
</evidence>
<evidence type="ECO:0000313" key="18">
    <source>
        <dbReference type="EMBL" id="TKX26313.1"/>
    </source>
</evidence>
<proteinExistence type="inferred from homology"/>
<feature type="region of interest" description="Disordered" evidence="16">
    <location>
        <begin position="78"/>
        <end position="124"/>
    </location>
</feature>
<feature type="region of interest" description="Disordered" evidence="16">
    <location>
        <begin position="171"/>
        <end position="255"/>
    </location>
</feature>
<evidence type="ECO:0000256" key="13">
    <source>
        <dbReference type="ARBA" id="ARBA00071668"/>
    </source>
</evidence>
<evidence type="ECO:0000256" key="12">
    <source>
        <dbReference type="ARBA" id="ARBA00034629"/>
    </source>
</evidence>
<feature type="region of interest" description="Disordered" evidence="16">
    <location>
        <begin position="820"/>
        <end position="873"/>
    </location>
</feature>
<dbReference type="SUPFAM" id="SSF53254">
    <property type="entry name" value="Phosphoglycerate mutase-like"/>
    <property type="match status" value="1"/>
</dbReference>
<feature type="region of interest" description="Disordered" evidence="16">
    <location>
        <begin position="1473"/>
        <end position="1511"/>
    </location>
</feature>
<dbReference type="GO" id="GO:0052723">
    <property type="term" value="F:inositol hexakisphosphate 1-kinase activity"/>
    <property type="evidence" value="ECO:0007669"/>
    <property type="project" value="UniProtKB-ARBA"/>
</dbReference>
<evidence type="ECO:0000256" key="9">
    <source>
        <dbReference type="ARBA" id="ARBA00022840"/>
    </source>
</evidence>
<name>A0A4U7B4N4_9PEZI</name>
<evidence type="ECO:0000256" key="2">
    <source>
        <dbReference type="ARBA" id="ARBA00005609"/>
    </source>
</evidence>
<evidence type="ECO:0000313" key="19">
    <source>
        <dbReference type="Proteomes" id="UP000308133"/>
    </source>
</evidence>
<dbReference type="InterPro" id="IPR040557">
    <property type="entry name" value="VIP1_N"/>
</dbReference>
<keyword evidence="10" id="KW-0206">Cytoskeleton</keyword>
<comment type="function">
    <text evidence="14">Bifunctional inositol kinase that acts in concert with the IP6K kinases to synthesize the diphosphate group-containing inositol pyrophosphates diphosphoinositol pentakisphosphate, PP-InsP5, and bis-diphosphoinositol tetrakisphosphate, (PP)2-InsP4. PP-InsP5 and (PP)2-InsP4, also respectively called InsP7 and InsP8, may regulate a variety of cellular processes, including apoptosis, vesicle trafficking, cytoskeletal dynamics, and exocytosis. Phosphorylates inositol hexakisphosphate (InsP6).</text>
</comment>
<evidence type="ECO:0000256" key="16">
    <source>
        <dbReference type="SAM" id="MobiDB-lite"/>
    </source>
</evidence>
<dbReference type="FunFam" id="3.30.470.20:FF:000036">
    <property type="entry name" value="Inositol hexakisphosphate and diphosphoinositol-pentakisphosphate kinase"/>
    <property type="match status" value="1"/>
</dbReference>
<feature type="compositionally biased region" description="Polar residues" evidence="16">
    <location>
        <begin position="201"/>
        <end position="217"/>
    </location>
</feature>
<dbReference type="PANTHER" id="PTHR12750">
    <property type="entry name" value="DIPHOSPHOINOSITOL PENTAKISPHOSPHATE KINASE"/>
    <property type="match status" value="1"/>
</dbReference>
<comment type="subcellular location">
    <subcellularLocation>
        <location evidence="1 14">Cytoplasm</location>
        <location evidence="1 14">Cytoskeleton</location>
    </subcellularLocation>
</comment>
<organism evidence="18 19">
    <name type="scientific">Elsinoe australis</name>
    <dbReference type="NCBI Taxonomy" id="40998"/>
    <lineage>
        <taxon>Eukaryota</taxon>
        <taxon>Fungi</taxon>
        <taxon>Dikarya</taxon>
        <taxon>Ascomycota</taxon>
        <taxon>Pezizomycotina</taxon>
        <taxon>Dothideomycetes</taxon>
        <taxon>Dothideomycetidae</taxon>
        <taxon>Myriangiales</taxon>
        <taxon>Elsinoaceae</taxon>
        <taxon>Elsinoe</taxon>
    </lineage>
</organism>
<evidence type="ECO:0000256" key="1">
    <source>
        <dbReference type="ARBA" id="ARBA00004245"/>
    </source>
</evidence>
<feature type="compositionally biased region" description="Polar residues" evidence="16">
    <location>
        <begin position="225"/>
        <end position="239"/>
    </location>
</feature>
<dbReference type="EMBL" id="PTQR01000013">
    <property type="protein sequence ID" value="TKX26313.1"/>
    <property type="molecule type" value="Genomic_DNA"/>
</dbReference>
<sequence length="1511" mass="168087">MDQLERTTSAESVRSRASVSSHRLSAAASPSYATRKSRHVDAGTTNGDIDKASISMPPPASKISPMQYTTRRLSKAFERNSLPGSTAGGGAAHHEFSSHGSVSPTIASYPDTALAPRSEPDLDTNRLSLSSFASFGSVLYDRARGVMASTPSSVAGSEADVKLDASTTATTSLQVTTSSQNGALSPPPVSGGDMPHLAPPESSQRLAAPPSSVTSSARGRAVTSRKPSNSYVPSASPSTDRSREEDRPPPIGKIGVCALDSKARSKPSRNILNRLIQNGEFEVVVFGDKVILDESVENWPVCDFLISFFSDGFPLDKAIAYAKLRRPFCVNDVPMQTVLWDRRICLAILDKLDVPTPRRVEVSRDGGPRAQTADIAERIYQKTGLRFLTEGEQPKTPTRMPEVKMTDDDDTIVVDGKKLTKPFVEKPTSGEDHNIHIYYPKSQGGGGRRLFRKINNKSSEKDPDLTLPRAIRHPEGSYIYEQFLKVENAEDVKAYTVGPDYCHAETRKSPVVDGVVKRNPNGKEIRYVTSLTKDEMAMAARISEGFGQRVCGFDLLRAADKSYVIDVNGWSFVKDNNDYYDKCASILKGMFVREKMRWESKVAAQAEAEFGTERDVQGRKSISHSHRSALASVLRSPSVTKLKDLGHSRRHGGSPDTSAKTSPLASPPNFKEDFQPLPRTRTFPPSSEHLPPPALAEEDDSEALELQKTLSEDTAAPEPTPAPASKSQWKLKGMVAVIRHADRTPKQKFKFTFHTKPFVDLLKGHREEVLLVGEAALLSVQSAVKQAMREGIEDQQKLRTLLNALQKKGSWLGTKVQIKPMFRKKKKENSEADKSEKPEKPNKADKASPKLTPKDHPTIEAGSPIESFLKDYKPQRSESVSETTLSRLTAAEDNLVLEKLQLVMKWGGEPTHSARYQAQDLGENLRNDMMLMNREVLNDVSIFSSSERRVTTSAQIFASAFLDDKEMDPNFINVRKDLLDDSNAAKDEMDKVKKKLKGLLRQGKQAPEQFAWPRDGTPEPYLVARNVVDLMKFHRRVMRKNFTRLLTEAQVSLEKIKKTDEDPSIIVTDEDDKQDPTKVDVKNIQARWCAGEDPELFKERWEKLFDEFVDPEKVDPSKISELYDTMKFDALHNRQFLEWVFTPRDEIVEEETSDKEDLQRTLSATQRKEWKAAHGELAPVVSSTSSSRTSAEKSSDRSSDRSLRERISDERNALKANLRRPSETARHLLDRGNTDAAIHPGESYFNLFTGNPAAPVPKTRNDVRLGRLRELYRLCKILFDYIGPQEYGMQDSEKLEIGLLTSLPLLKEIVKDLEEVQAAPDAKSFIYFTKESHIYTLLNCILEGGVQTKIARNAIPELDYLSQISFELYESENEPPPVPSSTSDPTNLSTVTENKPLDPFNYSIRITISPGCHTFDPLDVQLDSKHCIGCAPRRSLTPHGEWTSVITTLKEKFHTVKLPKSFLAVNLSEKVPGAFGRPPGEAVEKDEKEKGNGEVTAPAEVVEASPIAPQH</sequence>
<keyword evidence="6 14" id="KW-0808">Transferase</keyword>
<comment type="similarity">
    <text evidence="2 14">Belongs to the histidine acid phosphatase family. VIP1 subfamily.</text>
</comment>
<evidence type="ECO:0000256" key="7">
    <source>
        <dbReference type="ARBA" id="ARBA00022741"/>
    </source>
</evidence>
<feature type="region of interest" description="Disordered" evidence="16">
    <location>
        <begin position="1"/>
        <end position="66"/>
    </location>
</feature>
<dbReference type="SUPFAM" id="SSF56059">
    <property type="entry name" value="Glutathione synthetase ATP-binding domain-like"/>
    <property type="match status" value="1"/>
</dbReference>
<feature type="compositionally biased region" description="Polar residues" evidence="16">
    <location>
        <begin position="655"/>
        <end position="664"/>
    </location>
</feature>
<evidence type="ECO:0000256" key="10">
    <source>
        <dbReference type="ARBA" id="ARBA00023212"/>
    </source>
</evidence>
<dbReference type="GO" id="GO:0005524">
    <property type="term" value="F:ATP binding"/>
    <property type="evidence" value="ECO:0007669"/>
    <property type="project" value="UniProtKB-KW"/>
</dbReference>
<feature type="compositionally biased region" description="Basic and acidic residues" evidence="16">
    <location>
        <begin position="828"/>
        <end position="858"/>
    </location>
</feature>
<accession>A0A4U7B4N4</accession>
<dbReference type="GO" id="GO:0005856">
    <property type="term" value="C:cytoskeleton"/>
    <property type="evidence" value="ECO:0007669"/>
    <property type="project" value="UniProtKB-SubCell"/>
</dbReference>
<dbReference type="GO" id="GO:0032958">
    <property type="term" value="P:inositol phosphate biosynthetic process"/>
    <property type="evidence" value="ECO:0007669"/>
    <property type="project" value="TreeGrafter"/>
</dbReference>
<dbReference type="PANTHER" id="PTHR12750:SF9">
    <property type="entry name" value="INOSITOL HEXAKISPHOSPHATE AND DIPHOSPHOINOSITOL-PENTAKISPHOSPHATE KINASE"/>
    <property type="match status" value="1"/>
</dbReference>
<dbReference type="Pfam" id="PF18086">
    <property type="entry name" value="PPIP5K2_N"/>
    <property type="match status" value="1"/>
</dbReference>
<dbReference type="InterPro" id="IPR037446">
    <property type="entry name" value="His_Pase_VIP1"/>
</dbReference>
<reference evidence="18 19" key="1">
    <citation type="submission" date="2018-02" db="EMBL/GenBank/DDBJ databases">
        <title>Draft genome sequences of Elsinoe sp., causing black scab on jojoba.</title>
        <authorList>
            <person name="Stodart B."/>
            <person name="Jeffress S."/>
            <person name="Ash G."/>
            <person name="Arun Chinnappa K."/>
        </authorList>
    </citation>
    <scope>NUCLEOTIDE SEQUENCE [LARGE SCALE GENOMIC DNA]</scope>
    <source>
        <strain evidence="18 19">Hillstone_2</strain>
    </source>
</reference>
<feature type="compositionally biased region" description="Basic and acidic residues" evidence="16">
    <location>
        <begin position="1190"/>
        <end position="1213"/>
    </location>
</feature>
<keyword evidence="5" id="KW-0597">Phosphoprotein</keyword>
<feature type="coiled-coil region" evidence="15">
    <location>
        <begin position="975"/>
        <end position="1002"/>
    </location>
</feature>
<keyword evidence="15" id="KW-0175">Coiled coil</keyword>
<keyword evidence="4 14" id="KW-0963">Cytoplasm</keyword>
<protein>
    <recommendedName>
        <fullName evidence="13 14">Inositol hexakisphosphate and diphosphoinositol-pentakisphosphate kinase</fullName>
        <ecNumber evidence="3 14">2.7.4.24</ecNumber>
    </recommendedName>
</protein>
<evidence type="ECO:0000256" key="3">
    <source>
        <dbReference type="ARBA" id="ARBA00012893"/>
    </source>
</evidence>
<dbReference type="GO" id="GO:0052843">
    <property type="term" value="F:inositol-1-diphosphate-2,3,4,5,6-pentakisphosphate diphosphatase activity"/>
    <property type="evidence" value="ECO:0007669"/>
    <property type="project" value="UniProtKB-ARBA"/>
</dbReference>
<comment type="catalytic activity">
    <reaction evidence="12">
        <text>1D-myo-inositol hexakisphosphate + ATP = 1-diphospho-1D-myo-inositol 2,3,4,5,6-pentakisphosphate + ADP</text>
        <dbReference type="Rhea" id="RHEA:37459"/>
        <dbReference type="ChEBI" id="CHEBI:30616"/>
        <dbReference type="ChEBI" id="CHEBI:58130"/>
        <dbReference type="ChEBI" id="CHEBI:74946"/>
        <dbReference type="ChEBI" id="CHEBI:456216"/>
        <dbReference type="EC" id="2.7.4.24"/>
    </reaction>
    <physiologicalReaction direction="left-to-right" evidence="12">
        <dbReference type="Rhea" id="RHEA:37460"/>
    </physiologicalReaction>
</comment>
<evidence type="ECO:0000256" key="4">
    <source>
        <dbReference type="ARBA" id="ARBA00022490"/>
    </source>
</evidence>
<evidence type="ECO:0000256" key="15">
    <source>
        <dbReference type="SAM" id="Coils"/>
    </source>
</evidence>
<dbReference type="EC" id="2.7.4.24" evidence="3 14"/>
<feature type="compositionally biased region" description="Low complexity" evidence="16">
    <location>
        <begin position="171"/>
        <end position="180"/>
    </location>
</feature>
<keyword evidence="9 14" id="KW-0067">ATP-binding</keyword>
<feature type="domain" description="VIP1 N-terminal" evidence="17">
    <location>
        <begin position="253"/>
        <end position="341"/>
    </location>
</feature>
<evidence type="ECO:0000256" key="5">
    <source>
        <dbReference type="ARBA" id="ARBA00022553"/>
    </source>
</evidence>
<keyword evidence="8 14" id="KW-0418">Kinase</keyword>
<dbReference type="InterPro" id="IPR029033">
    <property type="entry name" value="His_PPase_superfam"/>
</dbReference>
<dbReference type="Gene3D" id="3.30.470.20">
    <property type="entry name" value="ATP-grasp fold, B domain"/>
    <property type="match status" value="1"/>
</dbReference>
<evidence type="ECO:0000256" key="11">
    <source>
        <dbReference type="ARBA" id="ARBA00033696"/>
    </source>
</evidence>
<comment type="caution">
    <text evidence="18">The sequence shown here is derived from an EMBL/GenBank/DDBJ whole genome shotgun (WGS) entry which is preliminary data.</text>
</comment>
<dbReference type="Gene3D" id="3.40.50.1240">
    <property type="entry name" value="Phosphoglycerate mutase-like"/>
    <property type="match status" value="1"/>
</dbReference>
<dbReference type="Pfam" id="PF00328">
    <property type="entry name" value="His_Phos_2"/>
    <property type="match status" value="1"/>
</dbReference>
<evidence type="ECO:0000259" key="17">
    <source>
        <dbReference type="Pfam" id="PF18086"/>
    </source>
</evidence>
<dbReference type="InterPro" id="IPR000560">
    <property type="entry name" value="His_Pase_clade-2"/>
</dbReference>
<keyword evidence="7 14" id="KW-0547">Nucleotide-binding</keyword>
<gene>
    <name evidence="18" type="ORF">C1H76_1274</name>
</gene>